<proteinExistence type="predicted"/>
<dbReference type="EMBL" id="PGOL01003227">
    <property type="protein sequence ID" value="PKI42143.1"/>
    <property type="molecule type" value="Genomic_DNA"/>
</dbReference>
<evidence type="ECO:0000256" key="1">
    <source>
        <dbReference type="SAM" id="MobiDB-lite"/>
    </source>
</evidence>
<feature type="region of interest" description="Disordered" evidence="1">
    <location>
        <begin position="1"/>
        <end position="79"/>
    </location>
</feature>
<comment type="caution">
    <text evidence="2">The sequence shown here is derived from an EMBL/GenBank/DDBJ whole genome shotgun (WGS) entry which is preliminary data.</text>
</comment>
<protein>
    <submittedName>
        <fullName evidence="2">Uncharacterized protein</fullName>
    </submittedName>
</protein>
<evidence type="ECO:0000313" key="2">
    <source>
        <dbReference type="EMBL" id="PKI42143.1"/>
    </source>
</evidence>
<evidence type="ECO:0000313" key="3">
    <source>
        <dbReference type="Proteomes" id="UP000233551"/>
    </source>
</evidence>
<organism evidence="2 3">
    <name type="scientific">Punica granatum</name>
    <name type="common">Pomegranate</name>
    <dbReference type="NCBI Taxonomy" id="22663"/>
    <lineage>
        <taxon>Eukaryota</taxon>
        <taxon>Viridiplantae</taxon>
        <taxon>Streptophyta</taxon>
        <taxon>Embryophyta</taxon>
        <taxon>Tracheophyta</taxon>
        <taxon>Spermatophyta</taxon>
        <taxon>Magnoliopsida</taxon>
        <taxon>eudicotyledons</taxon>
        <taxon>Gunneridae</taxon>
        <taxon>Pentapetalae</taxon>
        <taxon>rosids</taxon>
        <taxon>malvids</taxon>
        <taxon>Myrtales</taxon>
        <taxon>Lythraceae</taxon>
        <taxon>Punica</taxon>
    </lineage>
</organism>
<feature type="compositionally biased region" description="Polar residues" evidence="1">
    <location>
        <begin position="196"/>
        <end position="205"/>
    </location>
</feature>
<gene>
    <name evidence="2" type="ORF">CRG98_037459</name>
</gene>
<sequence length="205" mass="21210">MTQENQPTILEENTPPTSVYSHSPATHAPLPPTPASVPLGYHGASSTYLPPPTSSGMPPAHSGALSPPVPSPATQAPSPYTDDAVRIAALECSITTLKGMESGDALALHVPAVHSINIPPPPAILLVAVPPPLMAIPTLDPTMLASPPMSILVPALVYAAPPSMVFLGAESTRSCSHHRVFLVPKSTTPHQPPLPSSTAPKYSYP</sequence>
<accession>A0A2I0IEC8</accession>
<dbReference type="AlphaFoldDB" id="A0A2I0IEC8"/>
<reference evidence="2 3" key="1">
    <citation type="submission" date="2017-11" db="EMBL/GenBank/DDBJ databases">
        <title>De-novo sequencing of pomegranate (Punica granatum L.) genome.</title>
        <authorList>
            <person name="Akparov Z."/>
            <person name="Amiraslanov A."/>
            <person name="Hajiyeva S."/>
            <person name="Abbasov M."/>
            <person name="Kaur K."/>
            <person name="Hamwieh A."/>
            <person name="Solovyev V."/>
            <person name="Salamov A."/>
            <person name="Braich B."/>
            <person name="Kosarev P."/>
            <person name="Mahmoud A."/>
            <person name="Hajiyev E."/>
            <person name="Babayeva S."/>
            <person name="Izzatullayeva V."/>
            <person name="Mammadov A."/>
            <person name="Mammadov A."/>
            <person name="Sharifova S."/>
            <person name="Ojaghi J."/>
            <person name="Eynullazada K."/>
            <person name="Bayramov B."/>
            <person name="Abdulazimova A."/>
            <person name="Shahmuradov I."/>
        </authorList>
    </citation>
    <scope>NUCLEOTIDE SEQUENCE [LARGE SCALE GENOMIC DNA]</scope>
    <source>
        <strain evidence="3">cv. AG2017</strain>
        <tissue evidence="2">Leaf</tissue>
    </source>
</reference>
<name>A0A2I0IEC8_PUNGR</name>
<feature type="region of interest" description="Disordered" evidence="1">
    <location>
        <begin position="184"/>
        <end position="205"/>
    </location>
</feature>
<keyword evidence="3" id="KW-1185">Reference proteome</keyword>
<dbReference type="Proteomes" id="UP000233551">
    <property type="component" value="Unassembled WGS sequence"/>
</dbReference>